<name>A0ABW9GZ44_9FIRM</name>
<dbReference type="EMBL" id="JBJUVG010000007">
    <property type="protein sequence ID" value="MFM9413890.1"/>
    <property type="molecule type" value="Genomic_DNA"/>
</dbReference>
<evidence type="ECO:0000313" key="2">
    <source>
        <dbReference type="Proteomes" id="UP001631949"/>
    </source>
</evidence>
<reference evidence="1 2" key="1">
    <citation type="journal article" date="2016" name="Int. J. Syst. Evol. Microbiol.">
        <title>Peptococcus simiae sp. nov., isolated from rhesus macaque faeces and emended description of the genus Peptococcus.</title>
        <authorList>
            <person name="Shkoporov A.N."/>
            <person name="Efimov B.A."/>
            <person name="Kondova I."/>
            <person name="Ouwerling B."/>
            <person name="Chaplin A.V."/>
            <person name="Shcherbakova V.A."/>
            <person name="Langermans J.A.M."/>
        </authorList>
    </citation>
    <scope>NUCLEOTIDE SEQUENCE [LARGE SCALE GENOMIC DNA]</scope>
    <source>
        <strain evidence="1 2">M108</strain>
    </source>
</reference>
<comment type="caution">
    <text evidence="1">The sequence shown here is derived from an EMBL/GenBank/DDBJ whole genome shotgun (WGS) entry which is preliminary data.</text>
</comment>
<sequence length="79" mass="9208">MLVIRCAKCKEKIWKYDKIGPGEVLRCHKARIAQVYNEPVVQAHKICCPKCLVPLGIDKGRFYKMDPRAFIYNGTKRNR</sequence>
<keyword evidence="2" id="KW-1185">Reference proteome</keyword>
<accession>A0ABW9GZ44</accession>
<proteinExistence type="predicted"/>
<dbReference type="Proteomes" id="UP001631949">
    <property type="component" value="Unassembled WGS sequence"/>
</dbReference>
<protein>
    <submittedName>
        <fullName evidence="1">Uncharacterized protein</fullName>
    </submittedName>
</protein>
<gene>
    <name evidence="1" type="ORF">ACKQTC_05885</name>
</gene>
<organism evidence="1 2">
    <name type="scientific">Peptococcus simiae</name>
    <dbReference type="NCBI Taxonomy" id="1643805"/>
    <lineage>
        <taxon>Bacteria</taxon>
        <taxon>Bacillati</taxon>
        <taxon>Bacillota</taxon>
        <taxon>Clostridia</taxon>
        <taxon>Eubacteriales</taxon>
        <taxon>Peptococcaceae</taxon>
        <taxon>Peptococcus</taxon>
    </lineage>
</organism>
<evidence type="ECO:0000313" key="1">
    <source>
        <dbReference type="EMBL" id="MFM9413890.1"/>
    </source>
</evidence>
<dbReference type="RefSeq" id="WP_408977504.1">
    <property type="nucleotide sequence ID" value="NZ_JBJUVG010000007.1"/>
</dbReference>